<dbReference type="PANTHER" id="PTHR43479">
    <property type="entry name" value="ACREF/ENVCD OPERON REPRESSOR-RELATED"/>
    <property type="match status" value="1"/>
</dbReference>
<dbReference type="GO" id="GO:0003677">
    <property type="term" value="F:DNA binding"/>
    <property type="evidence" value="ECO:0007669"/>
    <property type="project" value="UniProtKB-KW"/>
</dbReference>
<evidence type="ECO:0000313" key="3">
    <source>
        <dbReference type="EMBL" id="KKN38202.1"/>
    </source>
</evidence>
<dbReference type="InterPro" id="IPR009057">
    <property type="entry name" value="Homeodomain-like_sf"/>
</dbReference>
<dbReference type="AlphaFoldDB" id="A0A0F9QMF6"/>
<dbReference type="EMBL" id="LAZR01001845">
    <property type="protein sequence ID" value="KKN38202.1"/>
    <property type="molecule type" value="Genomic_DNA"/>
</dbReference>
<dbReference type="PRINTS" id="PR00455">
    <property type="entry name" value="HTHTETR"/>
</dbReference>
<feature type="domain" description="HTH tetR-type" evidence="2">
    <location>
        <begin position="4"/>
        <end position="64"/>
    </location>
</feature>
<protein>
    <recommendedName>
        <fullName evidence="2">HTH tetR-type domain-containing protein</fullName>
    </recommendedName>
</protein>
<dbReference type="PANTHER" id="PTHR43479:SF11">
    <property type="entry name" value="ACREF_ENVCD OPERON REPRESSOR-RELATED"/>
    <property type="match status" value="1"/>
</dbReference>
<sequence>MKNDLVRDHIILSSIKVFKELGYEKVTMNDIARASDKVRSTLYYYFSNKQEVFEQVAEVEYLSIIDPARKMIGPSRSIEENLTNYNKGKLSSLISKTKEYTYLVEDIRQDLNLSHSLFMKLRHIETEIFHNIINWGLENKEIAPIEPENIQFLAMTMVTAYNSLEKEILLYGTIDDMLIRLKWLVNTLIKGLKYDN</sequence>
<dbReference type="SUPFAM" id="SSF46689">
    <property type="entry name" value="Homeodomain-like"/>
    <property type="match status" value="1"/>
</dbReference>
<accession>A0A0F9QMF6</accession>
<evidence type="ECO:0000259" key="2">
    <source>
        <dbReference type="PROSITE" id="PS50977"/>
    </source>
</evidence>
<gene>
    <name evidence="3" type="ORF">LCGC14_0755730</name>
</gene>
<evidence type="ECO:0000256" key="1">
    <source>
        <dbReference type="ARBA" id="ARBA00023125"/>
    </source>
</evidence>
<keyword evidence="1" id="KW-0238">DNA-binding</keyword>
<proteinExistence type="predicted"/>
<name>A0A0F9QMF6_9ZZZZ</name>
<dbReference type="PROSITE" id="PS50977">
    <property type="entry name" value="HTH_TETR_2"/>
    <property type="match status" value="1"/>
</dbReference>
<comment type="caution">
    <text evidence="3">The sequence shown here is derived from an EMBL/GenBank/DDBJ whole genome shotgun (WGS) entry which is preliminary data.</text>
</comment>
<dbReference type="InterPro" id="IPR050624">
    <property type="entry name" value="HTH-type_Tx_Regulator"/>
</dbReference>
<organism evidence="3">
    <name type="scientific">marine sediment metagenome</name>
    <dbReference type="NCBI Taxonomy" id="412755"/>
    <lineage>
        <taxon>unclassified sequences</taxon>
        <taxon>metagenomes</taxon>
        <taxon>ecological metagenomes</taxon>
    </lineage>
</organism>
<dbReference type="Gene3D" id="1.10.10.60">
    <property type="entry name" value="Homeodomain-like"/>
    <property type="match status" value="1"/>
</dbReference>
<dbReference type="InterPro" id="IPR001647">
    <property type="entry name" value="HTH_TetR"/>
</dbReference>
<reference evidence="3" key="1">
    <citation type="journal article" date="2015" name="Nature">
        <title>Complex archaea that bridge the gap between prokaryotes and eukaryotes.</title>
        <authorList>
            <person name="Spang A."/>
            <person name="Saw J.H."/>
            <person name="Jorgensen S.L."/>
            <person name="Zaremba-Niedzwiedzka K."/>
            <person name="Martijn J."/>
            <person name="Lind A.E."/>
            <person name="van Eijk R."/>
            <person name="Schleper C."/>
            <person name="Guy L."/>
            <person name="Ettema T.J."/>
        </authorList>
    </citation>
    <scope>NUCLEOTIDE SEQUENCE</scope>
</reference>
<dbReference type="Pfam" id="PF00440">
    <property type="entry name" value="TetR_N"/>
    <property type="match status" value="1"/>
</dbReference>
<dbReference type="Gene3D" id="1.10.357.10">
    <property type="entry name" value="Tetracycline Repressor, domain 2"/>
    <property type="match status" value="1"/>
</dbReference>